<sequence length="63" mass="7791">MREREKALKEHMVVEDLEEVFERGVEIMREREKALKEHMEKLAKGEFDYSFWKTAIFWQEQKS</sequence>
<keyword evidence="2" id="KW-1185">Reference proteome</keyword>
<reference evidence="1 2" key="1">
    <citation type="submission" date="2013-12" db="EMBL/GenBank/DDBJ databases">
        <title>Draft genome of the parsitic nematode Ancylostoma duodenale.</title>
        <authorList>
            <person name="Mitreva M."/>
        </authorList>
    </citation>
    <scope>NUCLEOTIDE SEQUENCE [LARGE SCALE GENOMIC DNA]</scope>
    <source>
        <strain evidence="1 2">Zhejiang</strain>
    </source>
</reference>
<protein>
    <submittedName>
        <fullName evidence="1">Uncharacterized protein</fullName>
    </submittedName>
</protein>
<dbReference type="Proteomes" id="UP000054047">
    <property type="component" value="Unassembled WGS sequence"/>
</dbReference>
<name>A0A0C2CWM9_9BILA</name>
<evidence type="ECO:0000313" key="1">
    <source>
        <dbReference type="EMBL" id="KIH61343.1"/>
    </source>
</evidence>
<accession>A0A0C2CWM9</accession>
<organism evidence="1 2">
    <name type="scientific">Ancylostoma duodenale</name>
    <dbReference type="NCBI Taxonomy" id="51022"/>
    <lineage>
        <taxon>Eukaryota</taxon>
        <taxon>Metazoa</taxon>
        <taxon>Ecdysozoa</taxon>
        <taxon>Nematoda</taxon>
        <taxon>Chromadorea</taxon>
        <taxon>Rhabditida</taxon>
        <taxon>Rhabditina</taxon>
        <taxon>Rhabditomorpha</taxon>
        <taxon>Strongyloidea</taxon>
        <taxon>Ancylostomatidae</taxon>
        <taxon>Ancylostomatinae</taxon>
        <taxon>Ancylostoma</taxon>
    </lineage>
</organism>
<dbReference type="AlphaFoldDB" id="A0A0C2CWM9"/>
<gene>
    <name evidence="1" type="ORF">ANCDUO_08390</name>
</gene>
<proteinExistence type="predicted"/>
<evidence type="ECO:0000313" key="2">
    <source>
        <dbReference type="Proteomes" id="UP000054047"/>
    </source>
</evidence>
<dbReference type="EMBL" id="KN730209">
    <property type="protein sequence ID" value="KIH61343.1"/>
    <property type="molecule type" value="Genomic_DNA"/>
</dbReference>